<evidence type="ECO:0000313" key="2">
    <source>
        <dbReference type="EMBL" id="QQR29846.1"/>
    </source>
</evidence>
<dbReference type="AlphaFoldDB" id="A0A1Z2XQ59"/>
<evidence type="ECO:0000313" key="4">
    <source>
        <dbReference type="Proteomes" id="UP000596035"/>
    </source>
</evidence>
<reference evidence="1" key="1">
    <citation type="journal article" date="2017" name="Genome Announc.">
        <title>High-Quality Whole-Genome Sequences of the Oligo-Mouse-Microbiota Bacterial Community.</title>
        <authorList>
            <person name="Garzetti D."/>
            <person name="Brugiroux S."/>
            <person name="Bunk B."/>
            <person name="Pukall R."/>
            <person name="McCoy K.D."/>
            <person name="Macpherson A.J."/>
            <person name="Stecher B."/>
        </authorList>
    </citation>
    <scope>NUCLEOTIDE SEQUENCE</scope>
    <source>
        <strain evidence="1">KB18</strain>
    </source>
</reference>
<proteinExistence type="predicted"/>
<dbReference type="Proteomes" id="UP000596035">
    <property type="component" value="Chromosome"/>
</dbReference>
<gene>
    <name evidence="1" type="ORF">ADH66_07785</name>
    <name evidence="2" type="ORF">I5Q82_17825</name>
</gene>
<organism evidence="2 4">
    <name type="scientific">Acutalibacter muris</name>
    <dbReference type="NCBI Taxonomy" id="1796620"/>
    <lineage>
        <taxon>Bacteria</taxon>
        <taxon>Bacillati</taxon>
        <taxon>Bacillota</taxon>
        <taxon>Clostridia</taxon>
        <taxon>Eubacteriales</taxon>
        <taxon>Acutalibacteraceae</taxon>
        <taxon>Acutalibacter</taxon>
    </lineage>
</organism>
<evidence type="ECO:0000313" key="3">
    <source>
        <dbReference type="Proteomes" id="UP000196710"/>
    </source>
</evidence>
<reference evidence="3" key="2">
    <citation type="submission" date="2017-05" db="EMBL/GenBank/DDBJ databases">
        <title>Improved OligoMM genomes.</title>
        <authorList>
            <person name="Garzetti D."/>
        </authorList>
    </citation>
    <scope>NUCLEOTIDE SEQUENCE [LARGE SCALE GENOMIC DNA]</scope>
    <source>
        <strain evidence="3">KB18</strain>
    </source>
</reference>
<accession>A0A1Z2XQ59</accession>
<protein>
    <recommendedName>
        <fullName evidence="5">Multidrug transporter</fullName>
    </recommendedName>
</protein>
<evidence type="ECO:0008006" key="5">
    <source>
        <dbReference type="Google" id="ProtNLM"/>
    </source>
</evidence>
<reference evidence="2 4" key="3">
    <citation type="submission" date="2020-11" db="EMBL/GenBank/DDBJ databases">
        <title>Closed and high quality bacterial genomes of the OMM12 community.</title>
        <authorList>
            <person name="Marbouty M."/>
            <person name="Lamy-Besnier Q."/>
            <person name="Debarbieux L."/>
            <person name="Koszul R."/>
        </authorList>
    </citation>
    <scope>NUCLEOTIDE SEQUENCE [LARGE SCALE GENOMIC DNA]</scope>
    <source>
        <strain evidence="2 4">KB18</strain>
    </source>
</reference>
<name>A0A1Z2XQ59_9FIRM</name>
<dbReference type="EMBL" id="CP065321">
    <property type="protein sequence ID" value="QQR29846.1"/>
    <property type="molecule type" value="Genomic_DNA"/>
</dbReference>
<keyword evidence="3" id="KW-1185">Reference proteome</keyword>
<dbReference type="KEGG" id="amur:ADH66_07785"/>
<sequence length="106" mass="12535">MEDGRFTKQDWKLFKEKLSGWQEAYMDKLNREYMEILNGEGNPSDKFWHLEKRIKTDKRSPGVQLQLTRTDMVWNIIALINNEVISLEDLNGFSDTLKETVDRILA</sequence>
<dbReference type="Proteomes" id="UP000196710">
    <property type="component" value="Chromosome"/>
</dbReference>
<dbReference type="EMBL" id="CP021422">
    <property type="protein sequence ID" value="ASB40566.1"/>
    <property type="molecule type" value="Genomic_DNA"/>
</dbReference>
<evidence type="ECO:0000313" key="1">
    <source>
        <dbReference type="EMBL" id="ASB40566.1"/>
    </source>
</evidence>
<dbReference type="RefSeq" id="WP_066533782.1">
    <property type="nucleotide sequence ID" value="NZ_CP021422.1"/>
</dbReference>